<feature type="transmembrane region" description="Helical" evidence="1">
    <location>
        <begin position="62"/>
        <end position="83"/>
    </location>
</feature>
<dbReference type="Proteomes" id="UP000537204">
    <property type="component" value="Unassembled WGS sequence"/>
</dbReference>
<organism evidence="2 3">
    <name type="scientific">Pedobacter cryoconitis</name>
    <dbReference type="NCBI Taxonomy" id="188932"/>
    <lineage>
        <taxon>Bacteria</taxon>
        <taxon>Pseudomonadati</taxon>
        <taxon>Bacteroidota</taxon>
        <taxon>Sphingobacteriia</taxon>
        <taxon>Sphingobacteriales</taxon>
        <taxon>Sphingobacteriaceae</taxon>
        <taxon>Pedobacter</taxon>
    </lineage>
</organism>
<feature type="transmembrane region" description="Helical" evidence="1">
    <location>
        <begin position="152"/>
        <end position="174"/>
    </location>
</feature>
<comment type="caution">
    <text evidence="2">The sequence shown here is derived from an EMBL/GenBank/DDBJ whole genome shotgun (WGS) entry which is preliminary data.</text>
</comment>
<feature type="transmembrane region" description="Helical" evidence="1">
    <location>
        <begin position="122"/>
        <end position="140"/>
    </location>
</feature>
<evidence type="ECO:0000313" key="2">
    <source>
        <dbReference type="EMBL" id="MBB5636880.1"/>
    </source>
</evidence>
<feature type="transmembrane region" description="Helical" evidence="1">
    <location>
        <begin position="38"/>
        <end position="56"/>
    </location>
</feature>
<dbReference type="RefSeq" id="WP_183882783.1">
    <property type="nucleotide sequence ID" value="NZ_JACHCE010000004.1"/>
</dbReference>
<evidence type="ECO:0000313" key="3">
    <source>
        <dbReference type="Proteomes" id="UP000537204"/>
    </source>
</evidence>
<dbReference type="AlphaFoldDB" id="A0A7W9E0R3"/>
<feature type="transmembrane region" description="Helical" evidence="1">
    <location>
        <begin position="90"/>
        <end position="110"/>
    </location>
</feature>
<proteinExistence type="predicted"/>
<keyword evidence="1" id="KW-0472">Membrane</keyword>
<protein>
    <submittedName>
        <fullName evidence="2">Uncharacterized protein</fullName>
    </submittedName>
</protein>
<keyword evidence="1" id="KW-0812">Transmembrane</keyword>
<evidence type="ECO:0000256" key="1">
    <source>
        <dbReference type="SAM" id="Phobius"/>
    </source>
</evidence>
<feature type="transmembrane region" description="Helical" evidence="1">
    <location>
        <begin position="6"/>
        <end position="26"/>
    </location>
</feature>
<dbReference type="EMBL" id="JACHCE010000004">
    <property type="protein sequence ID" value="MBB5636880.1"/>
    <property type="molecule type" value="Genomic_DNA"/>
</dbReference>
<reference evidence="2 3" key="1">
    <citation type="submission" date="2020-08" db="EMBL/GenBank/DDBJ databases">
        <title>Genomic Encyclopedia of Type Strains, Phase IV (KMG-V): Genome sequencing to study the core and pangenomes of soil and plant-associated prokaryotes.</title>
        <authorList>
            <person name="Whitman W."/>
        </authorList>
    </citation>
    <scope>NUCLEOTIDE SEQUENCE [LARGE SCALE GENOMIC DNA]</scope>
    <source>
        <strain evidence="2 3">S3M1</strain>
    </source>
</reference>
<gene>
    <name evidence="2" type="ORF">HDE68_002793</name>
</gene>
<sequence>MSLQSLIFNTAPFALIPPAIMAVVLLRNSNITFRILSIHILISSVTEFSATLLWSLKINNIFLLHIYTLEEFALLSWFYATIITGSSWKIFFRGCLITFTILTLLNSLFLQPITVNNTYARGLESLLCMIYAIICFHKLINNTPAISKPYHNSLLLINSGVLIYFTSSCLLFTLSNYLRKPEFTDARMMLWTCHAFFSTVYYLLLFFGLWTIWKSKSYTSYSPVQ</sequence>
<name>A0A7W9E0R3_9SPHI</name>
<keyword evidence="1" id="KW-1133">Transmembrane helix</keyword>
<accession>A0A7W9E0R3</accession>
<feature type="transmembrane region" description="Helical" evidence="1">
    <location>
        <begin position="194"/>
        <end position="213"/>
    </location>
</feature>